<feature type="domain" description="N-acetyltransferase" evidence="1">
    <location>
        <begin position="17"/>
        <end position="183"/>
    </location>
</feature>
<organism evidence="2 3">
    <name type="scientific">Actinoplanes digitatis</name>
    <dbReference type="NCBI Taxonomy" id="1868"/>
    <lineage>
        <taxon>Bacteria</taxon>
        <taxon>Bacillati</taxon>
        <taxon>Actinomycetota</taxon>
        <taxon>Actinomycetes</taxon>
        <taxon>Micromonosporales</taxon>
        <taxon>Micromonosporaceae</taxon>
        <taxon>Actinoplanes</taxon>
    </lineage>
</organism>
<dbReference type="Proteomes" id="UP000578112">
    <property type="component" value="Unassembled WGS sequence"/>
</dbReference>
<dbReference type="PROSITE" id="PS51186">
    <property type="entry name" value="GNAT"/>
    <property type="match status" value="1"/>
</dbReference>
<dbReference type="InterPro" id="IPR000182">
    <property type="entry name" value="GNAT_dom"/>
</dbReference>
<dbReference type="PANTHER" id="PTHR43610:SF1">
    <property type="entry name" value="N-ACETYLTRANSFERASE DOMAIN-CONTAINING PROTEIN"/>
    <property type="match status" value="1"/>
</dbReference>
<dbReference type="GO" id="GO:0016747">
    <property type="term" value="F:acyltransferase activity, transferring groups other than amino-acyl groups"/>
    <property type="evidence" value="ECO:0007669"/>
    <property type="project" value="InterPro"/>
</dbReference>
<dbReference type="InterPro" id="IPR016181">
    <property type="entry name" value="Acyl_CoA_acyltransferase"/>
</dbReference>
<evidence type="ECO:0000259" key="1">
    <source>
        <dbReference type="PROSITE" id="PS51186"/>
    </source>
</evidence>
<dbReference type="PANTHER" id="PTHR43610">
    <property type="entry name" value="BLL6696 PROTEIN"/>
    <property type="match status" value="1"/>
</dbReference>
<proteinExistence type="predicted"/>
<name>A0A7W7MSP1_9ACTN</name>
<sequence length="201" mass="22393">MSWAEQAAAARLEDDVVLLRPVEAGDRAAVQDVAMDPDIWRYFVSRVETEQEFDSFFETMLADLKARKRIPFVVIDKASGRIAGSMSYGNLAEPDGRMEIGWSWLGRDYRGQGLNRPAKRLLLRFAFTVLGAERVEFKTDVLNEQARAGLLGIGAVEEGVLRSFNPMPGGRRRDAIFYSVLRTEWPGVDRILAAAAAAVAR</sequence>
<dbReference type="AlphaFoldDB" id="A0A7W7MSP1"/>
<evidence type="ECO:0000313" key="3">
    <source>
        <dbReference type="Proteomes" id="UP000578112"/>
    </source>
</evidence>
<dbReference type="SUPFAM" id="SSF55729">
    <property type="entry name" value="Acyl-CoA N-acyltransferases (Nat)"/>
    <property type="match status" value="1"/>
</dbReference>
<protein>
    <submittedName>
        <fullName evidence="2">RimJ/RimL family protein N-acetyltransferase</fullName>
    </submittedName>
</protein>
<dbReference type="Gene3D" id="3.40.630.30">
    <property type="match status" value="1"/>
</dbReference>
<dbReference type="RefSeq" id="WP_184995919.1">
    <property type="nucleotide sequence ID" value="NZ_BOMK01000003.1"/>
</dbReference>
<gene>
    <name evidence="2" type="ORF">BJ971_005320</name>
</gene>
<dbReference type="Pfam" id="PF13302">
    <property type="entry name" value="Acetyltransf_3"/>
    <property type="match status" value="1"/>
</dbReference>
<keyword evidence="3" id="KW-1185">Reference proteome</keyword>
<dbReference type="EMBL" id="JACHNH010000001">
    <property type="protein sequence ID" value="MBB4764764.1"/>
    <property type="molecule type" value="Genomic_DNA"/>
</dbReference>
<keyword evidence="2" id="KW-0808">Transferase</keyword>
<comment type="caution">
    <text evidence="2">The sequence shown here is derived from an EMBL/GenBank/DDBJ whole genome shotgun (WGS) entry which is preliminary data.</text>
</comment>
<reference evidence="2 3" key="1">
    <citation type="submission" date="2020-08" db="EMBL/GenBank/DDBJ databases">
        <title>Sequencing the genomes of 1000 actinobacteria strains.</title>
        <authorList>
            <person name="Klenk H.-P."/>
        </authorList>
    </citation>
    <scope>NUCLEOTIDE SEQUENCE [LARGE SCALE GENOMIC DNA]</scope>
    <source>
        <strain evidence="2 3">DSM 43149</strain>
    </source>
</reference>
<accession>A0A7W7MSP1</accession>
<evidence type="ECO:0000313" key="2">
    <source>
        <dbReference type="EMBL" id="MBB4764764.1"/>
    </source>
</evidence>